<evidence type="ECO:0000313" key="2">
    <source>
        <dbReference type="EMBL" id="KJR85282.1"/>
    </source>
</evidence>
<comment type="caution">
    <text evidence="2">The sequence shown here is derived from an EMBL/GenBank/DDBJ whole genome shotgun (WGS) entry which is preliminary data.</text>
</comment>
<dbReference type="VEuPathDB" id="FungiDB:SPSK_10177"/>
<dbReference type="Proteomes" id="UP000033710">
    <property type="component" value="Unassembled WGS sequence"/>
</dbReference>
<dbReference type="GeneID" id="27672004"/>
<reference evidence="2 3" key="2">
    <citation type="journal article" date="2015" name="Eukaryot. Cell">
        <title>Asexual propagation of a virulent clone complex in a human and feline outbreak of sporotrichosis.</title>
        <authorList>
            <person name="Teixeira Mde M."/>
            <person name="Rodrigues A.M."/>
            <person name="Tsui C.K."/>
            <person name="de Almeida L.G."/>
            <person name="Van Diepeningen A.D."/>
            <person name="van den Ende B.G."/>
            <person name="Fernandes G.F."/>
            <person name="Kano R."/>
            <person name="Hamelin R.C."/>
            <person name="Lopes-Bezerra L.M."/>
            <person name="Vasconcelos A.T."/>
            <person name="de Hoog S."/>
            <person name="de Camargo Z.P."/>
            <person name="Felipe M.S."/>
        </authorList>
    </citation>
    <scope>NUCLEOTIDE SEQUENCE [LARGE SCALE GENOMIC DNA]</scope>
    <source>
        <strain evidence="2 3">1099-18</strain>
    </source>
</reference>
<dbReference type="OrthoDB" id="10287651at2759"/>
<proteinExistence type="predicted"/>
<sequence length="82" mass="8405">MTDDKAKSGATEASNQSGQTTASSTHHNPGAEALRKAYAKYNVQPTVSNPAGAHHNADQAPTDGATQAKDIPTDESGGGEKR</sequence>
<evidence type="ECO:0000313" key="3">
    <source>
        <dbReference type="Proteomes" id="UP000033710"/>
    </source>
</evidence>
<dbReference type="KEGG" id="ssck:SPSK_10177"/>
<name>A0A0F2M6N3_SPOSC</name>
<protein>
    <submittedName>
        <fullName evidence="2">Uncharacterized protein</fullName>
    </submittedName>
</protein>
<organism evidence="2 3">
    <name type="scientific">Sporothrix schenckii 1099-18</name>
    <dbReference type="NCBI Taxonomy" id="1397361"/>
    <lineage>
        <taxon>Eukaryota</taxon>
        <taxon>Fungi</taxon>
        <taxon>Dikarya</taxon>
        <taxon>Ascomycota</taxon>
        <taxon>Pezizomycotina</taxon>
        <taxon>Sordariomycetes</taxon>
        <taxon>Sordariomycetidae</taxon>
        <taxon>Ophiostomatales</taxon>
        <taxon>Ophiostomataceae</taxon>
        <taxon>Sporothrix</taxon>
    </lineage>
</organism>
<accession>A0A0F2M6N3</accession>
<dbReference type="AlphaFoldDB" id="A0A0F2M6N3"/>
<evidence type="ECO:0000256" key="1">
    <source>
        <dbReference type="SAM" id="MobiDB-lite"/>
    </source>
</evidence>
<gene>
    <name evidence="2" type="ORF">SPSK_10177</name>
</gene>
<feature type="compositionally biased region" description="Polar residues" evidence="1">
    <location>
        <begin position="11"/>
        <end position="27"/>
    </location>
</feature>
<feature type="region of interest" description="Disordered" evidence="1">
    <location>
        <begin position="1"/>
        <end position="82"/>
    </location>
</feature>
<dbReference type="EMBL" id="AXCR01000007">
    <property type="protein sequence ID" value="KJR85282.1"/>
    <property type="molecule type" value="Genomic_DNA"/>
</dbReference>
<reference evidence="2 3" key="1">
    <citation type="journal article" date="2014" name="BMC Genomics">
        <title>Comparative genomics of the major fungal agents of human and animal Sporotrichosis: Sporothrix schenckii and Sporothrix brasiliensis.</title>
        <authorList>
            <person name="Teixeira M.M."/>
            <person name="de Almeida L.G."/>
            <person name="Kubitschek-Barreira P."/>
            <person name="Alves F.L."/>
            <person name="Kioshima E.S."/>
            <person name="Abadio A.K."/>
            <person name="Fernandes L."/>
            <person name="Derengowski L.S."/>
            <person name="Ferreira K.S."/>
            <person name="Souza R.C."/>
            <person name="Ruiz J.C."/>
            <person name="de Andrade N.C."/>
            <person name="Paes H.C."/>
            <person name="Nicola A.M."/>
            <person name="Albuquerque P."/>
            <person name="Gerber A.L."/>
            <person name="Martins V.P."/>
            <person name="Peconick L.D."/>
            <person name="Neto A.V."/>
            <person name="Chaucanez C.B."/>
            <person name="Silva P.A."/>
            <person name="Cunha O.L."/>
            <person name="de Oliveira F.F."/>
            <person name="dos Santos T.C."/>
            <person name="Barros A.L."/>
            <person name="Soares M.A."/>
            <person name="de Oliveira L.M."/>
            <person name="Marini M.M."/>
            <person name="Villalobos-Duno H."/>
            <person name="Cunha M.M."/>
            <person name="de Hoog S."/>
            <person name="da Silveira J.F."/>
            <person name="Henrissat B."/>
            <person name="Nino-Vega G.A."/>
            <person name="Cisalpino P.S."/>
            <person name="Mora-Montes H.M."/>
            <person name="Almeida S.R."/>
            <person name="Stajich J.E."/>
            <person name="Lopes-Bezerra L.M."/>
            <person name="Vasconcelos A.T."/>
            <person name="Felipe M.S."/>
        </authorList>
    </citation>
    <scope>NUCLEOTIDE SEQUENCE [LARGE SCALE GENOMIC DNA]</scope>
    <source>
        <strain evidence="2 3">1099-18</strain>
    </source>
</reference>
<dbReference type="RefSeq" id="XP_016587958.1">
    <property type="nucleotide sequence ID" value="XM_016736727.1"/>
</dbReference>